<sequence>METLMGSCWKIFPLKFGEKDRVIWRPGDVSLGRKENVFPRNQKRDVLLGFSLSVSFRCRTVRSVAPENQTLVESEESEQILVADQPKTAHVRFKLTKECAFGQHFLIVGDDPCLGLWDPSDGVPFDWSDGHVWTAELDVPCGKMIKYKFILKLDDNTISWQPGPDRILETWETEKTIVVFEDWDHPQFQDITEEEEVLANVNDDMSLINSELPTVSENISKTTRDEGTDAKKQLVGTNEHSSLDDKVEQDSNANINFSEHEERSVLEQESPVLLQGLIPVLSNETDEDSPNEVKNEEVNT</sequence>
<keyword evidence="4" id="KW-1185">Reference proteome</keyword>
<dbReference type="SMART" id="SM01065">
    <property type="entry name" value="CBM_2"/>
    <property type="match status" value="1"/>
</dbReference>
<dbReference type="InterPro" id="IPR013784">
    <property type="entry name" value="Carb-bd-like_fold"/>
</dbReference>
<name>A0A2Z7D3U7_9LAMI</name>
<evidence type="ECO:0000256" key="1">
    <source>
        <dbReference type="SAM" id="MobiDB-lite"/>
    </source>
</evidence>
<accession>A0A2Z7D3U7</accession>
<feature type="domain" description="CBM20" evidence="2">
    <location>
        <begin position="83"/>
        <end position="185"/>
    </location>
</feature>
<gene>
    <name evidence="3" type="ORF">F511_10213</name>
</gene>
<evidence type="ECO:0000313" key="4">
    <source>
        <dbReference type="Proteomes" id="UP000250235"/>
    </source>
</evidence>
<dbReference type="AlphaFoldDB" id="A0A2Z7D3U7"/>
<dbReference type="PANTHER" id="PTHR15048">
    <property type="entry name" value="STARCH-BINDING DOMAIN-CONTAINING PROTEIN 1"/>
    <property type="match status" value="1"/>
</dbReference>
<dbReference type="EMBL" id="KQ990516">
    <property type="protein sequence ID" value="KZV53427.1"/>
    <property type="molecule type" value="Genomic_DNA"/>
</dbReference>
<feature type="compositionally biased region" description="Basic and acidic residues" evidence="1">
    <location>
        <begin position="291"/>
        <end position="300"/>
    </location>
</feature>
<dbReference type="FunFam" id="2.60.40.10:FF:000552">
    <property type="entry name" value="Related to glucoamylase"/>
    <property type="match status" value="1"/>
</dbReference>
<dbReference type="GO" id="GO:2001070">
    <property type="term" value="F:starch binding"/>
    <property type="evidence" value="ECO:0007669"/>
    <property type="project" value="InterPro"/>
</dbReference>
<dbReference type="CDD" id="cd05467">
    <property type="entry name" value="CBM20"/>
    <property type="match status" value="1"/>
</dbReference>
<dbReference type="InterPro" id="IPR013783">
    <property type="entry name" value="Ig-like_fold"/>
</dbReference>
<protein>
    <recommendedName>
        <fullName evidence="2">CBM20 domain-containing protein</fullName>
    </recommendedName>
</protein>
<feature type="region of interest" description="Disordered" evidence="1">
    <location>
        <begin position="279"/>
        <end position="300"/>
    </location>
</feature>
<evidence type="ECO:0000259" key="2">
    <source>
        <dbReference type="PROSITE" id="PS51166"/>
    </source>
</evidence>
<reference evidence="3 4" key="1">
    <citation type="journal article" date="2015" name="Proc. Natl. Acad. Sci. U.S.A.">
        <title>The resurrection genome of Boea hygrometrica: A blueprint for survival of dehydration.</title>
        <authorList>
            <person name="Xiao L."/>
            <person name="Yang G."/>
            <person name="Zhang L."/>
            <person name="Yang X."/>
            <person name="Zhao S."/>
            <person name="Ji Z."/>
            <person name="Zhou Q."/>
            <person name="Hu M."/>
            <person name="Wang Y."/>
            <person name="Chen M."/>
            <person name="Xu Y."/>
            <person name="Jin H."/>
            <person name="Xiao X."/>
            <person name="Hu G."/>
            <person name="Bao F."/>
            <person name="Hu Y."/>
            <person name="Wan P."/>
            <person name="Li L."/>
            <person name="Deng X."/>
            <person name="Kuang T."/>
            <person name="Xiang C."/>
            <person name="Zhu J.K."/>
            <person name="Oliver M.J."/>
            <person name="He Y."/>
        </authorList>
    </citation>
    <scope>NUCLEOTIDE SEQUENCE [LARGE SCALE GENOMIC DNA]</scope>
    <source>
        <strain evidence="4">cv. XS01</strain>
    </source>
</reference>
<dbReference type="PROSITE" id="PS51166">
    <property type="entry name" value="CBM20"/>
    <property type="match status" value="1"/>
</dbReference>
<dbReference type="Proteomes" id="UP000250235">
    <property type="component" value="Unassembled WGS sequence"/>
</dbReference>
<dbReference type="InterPro" id="IPR002044">
    <property type="entry name" value="CBM20"/>
</dbReference>
<dbReference type="GO" id="GO:0016020">
    <property type="term" value="C:membrane"/>
    <property type="evidence" value="ECO:0007669"/>
    <property type="project" value="TreeGrafter"/>
</dbReference>
<dbReference type="Gene3D" id="2.60.40.10">
    <property type="entry name" value="Immunoglobulins"/>
    <property type="match status" value="1"/>
</dbReference>
<proteinExistence type="predicted"/>
<dbReference type="OrthoDB" id="550577at2759"/>
<evidence type="ECO:0000313" key="3">
    <source>
        <dbReference type="EMBL" id="KZV53427.1"/>
    </source>
</evidence>
<dbReference type="SUPFAM" id="SSF49452">
    <property type="entry name" value="Starch-binding domain-like"/>
    <property type="match status" value="1"/>
</dbReference>
<dbReference type="PANTHER" id="PTHR15048:SF0">
    <property type="entry name" value="STARCH-BINDING DOMAIN-CONTAINING PROTEIN 1"/>
    <property type="match status" value="1"/>
</dbReference>
<dbReference type="Pfam" id="PF00686">
    <property type="entry name" value="CBM_20"/>
    <property type="match status" value="1"/>
</dbReference>
<organism evidence="3 4">
    <name type="scientific">Dorcoceras hygrometricum</name>
    <dbReference type="NCBI Taxonomy" id="472368"/>
    <lineage>
        <taxon>Eukaryota</taxon>
        <taxon>Viridiplantae</taxon>
        <taxon>Streptophyta</taxon>
        <taxon>Embryophyta</taxon>
        <taxon>Tracheophyta</taxon>
        <taxon>Spermatophyta</taxon>
        <taxon>Magnoliopsida</taxon>
        <taxon>eudicotyledons</taxon>
        <taxon>Gunneridae</taxon>
        <taxon>Pentapetalae</taxon>
        <taxon>asterids</taxon>
        <taxon>lamiids</taxon>
        <taxon>Lamiales</taxon>
        <taxon>Gesneriaceae</taxon>
        <taxon>Didymocarpoideae</taxon>
        <taxon>Trichosporeae</taxon>
        <taxon>Loxocarpinae</taxon>
        <taxon>Dorcoceras</taxon>
    </lineage>
</organism>